<keyword evidence="2" id="KW-0675">Receptor</keyword>
<reference evidence="2" key="1">
    <citation type="submission" date="2020-07" db="EMBL/GenBank/DDBJ databases">
        <title>Clarias magur genome sequencing, assembly and annotation.</title>
        <authorList>
            <person name="Kushwaha B."/>
            <person name="Kumar R."/>
            <person name="Das P."/>
            <person name="Joshi C.G."/>
            <person name="Kumar D."/>
            <person name="Nagpure N.S."/>
            <person name="Pandey M."/>
            <person name="Agarwal S."/>
            <person name="Srivastava S."/>
            <person name="Singh M."/>
            <person name="Sahoo L."/>
            <person name="Jayasankar P."/>
            <person name="Meher P.K."/>
            <person name="Koringa P.G."/>
            <person name="Iquebal M.A."/>
            <person name="Das S.P."/>
            <person name="Bit A."/>
            <person name="Patnaik S."/>
            <person name="Patel N."/>
            <person name="Shah T.M."/>
            <person name="Hinsu A."/>
            <person name="Jena J.K."/>
        </authorList>
    </citation>
    <scope>NUCLEOTIDE SEQUENCE</scope>
    <source>
        <strain evidence="2">CIFAMagur01</strain>
        <tissue evidence="2">Testis</tissue>
    </source>
</reference>
<sequence>NFIGASKFIGSSNVLMTWLGAREYCRQHHTDLASALNSTDNDYLWRVRDAQSDSWIGLYRDTWKWADGMNASNLPWAPNQPDNYGGHANCASLKGGLFSDESCTNLHSFFCYT</sequence>
<dbReference type="PANTHER" id="PTHR45784">
    <property type="entry name" value="C-TYPE LECTIN DOMAIN FAMILY 20 MEMBER A-RELATED"/>
    <property type="match status" value="1"/>
</dbReference>
<dbReference type="InterPro" id="IPR016187">
    <property type="entry name" value="CTDL_fold"/>
</dbReference>
<name>A0A8J4UV11_CLAMG</name>
<dbReference type="Proteomes" id="UP000727407">
    <property type="component" value="Unassembled WGS sequence"/>
</dbReference>
<evidence type="ECO:0000259" key="1">
    <source>
        <dbReference type="PROSITE" id="PS50041"/>
    </source>
</evidence>
<gene>
    <name evidence="2" type="ORF">DAT39_005634</name>
</gene>
<accession>A0A8J4UV11</accession>
<dbReference type="EMBL" id="QNUK01000054">
    <property type="protein sequence ID" value="KAF5904655.1"/>
    <property type="molecule type" value="Genomic_DNA"/>
</dbReference>
<proteinExistence type="predicted"/>
<feature type="domain" description="C-type lectin" evidence="1">
    <location>
        <begin position="2"/>
        <end position="112"/>
    </location>
</feature>
<dbReference type="AlphaFoldDB" id="A0A8J4UV11"/>
<feature type="non-terminal residue" evidence="2">
    <location>
        <position position="113"/>
    </location>
</feature>
<evidence type="ECO:0000313" key="3">
    <source>
        <dbReference type="Proteomes" id="UP000727407"/>
    </source>
</evidence>
<dbReference type="SMART" id="SM00034">
    <property type="entry name" value="CLECT"/>
    <property type="match status" value="1"/>
</dbReference>
<dbReference type="Pfam" id="PF00059">
    <property type="entry name" value="Lectin_C"/>
    <property type="match status" value="1"/>
</dbReference>
<dbReference type="InterPro" id="IPR016186">
    <property type="entry name" value="C-type_lectin-like/link_sf"/>
</dbReference>
<dbReference type="Gene3D" id="3.10.100.10">
    <property type="entry name" value="Mannose-Binding Protein A, subunit A"/>
    <property type="match status" value="1"/>
</dbReference>
<comment type="caution">
    <text evidence="2">The sequence shown here is derived from an EMBL/GenBank/DDBJ whole genome shotgun (WGS) entry which is preliminary data.</text>
</comment>
<dbReference type="SUPFAM" id="SSF56436">
    <property type="entry name" value="C-type lectin-like"/>
    <property type="match status" value="1"/>
</dbReference>
<keyword evidence="3" id="KW-1185">Reference proteome</keyword>
<dbReference type="OrthoDB" id="6369810at2759"/>
<dbReference type="PANTHER" id="PTHR45784:SF5">
    <property type="entry name" value="C-TYPE LECTIN DOMAIN FAMILY 20 MEMBER A-RELATED"/>
    <property type="match status" value="1"/>
</dbReference>
<organism evidence="2 3">
    <name type="scientific">Clarias magur</name>
    <name type="common">Asian catfish</name>
    <name type="synonym">Macropteronotus magur</name>
    <dbReference type="NCBI Taxonomy" id="1594786"/>
    <lineage>
        <taxon>Eukaryota</taxon>
        <taxon>Metazoa</taxon>
        <taxon>Chordata</taxon>
        <taxon>Craniata</taxon>
        <taxon>Vertebrata</taxon>
        <taxon>Euteleostomi</taxon>
        <taxon>Actinopterygii</taxon>
        <taxon>Neopterygii</taxon>
        <taxon>Teleostei</taxon>
        <taxon>Ostariophysi</taxon>
        <taxon>Siluriformes</taxon>
        <taxon>Clariidae</taxon>
        <taxon>Clarias</taxon>
    </lineage>
</organism>
<dbReference type="PROSITE" id="PS50041">
    <property type="entry name" value="C_TYPE_LECTIN_2"/>
    <property type="match status" value="1"/>
</dbReference>
<dbReference type="InterPro" id="IPR001304">
    <property type="entry name" value="C-type_lectin-like"/>
</dbReference>
<evidence type="ECO:0000313" key="2">
    <source>
        <dbReference type="EMBL" id="KAF5904655.1"/>
    </source>
</evidence>
<feature type="non-terminal residue" evidence="2">
    <location>
        <position position="1"/>
    </location>
</feature>
<protein>
    <submittedName>
        <fullName evidence="2">Macrophage mannose receptor 1-like isoform X6</fullName>
    </submittedName>
</protein>